<proteinExistence type="predicted"/>
<dbReference type="Proteomes" id="UP000051999">
    <property type="component" value="Unassembled WGS sequence"/>
</dbReference>
<feature type="compositionally biased region" description="Basic and acidic residues" evidence="1">
    <location>
        <begin position="178"/>
        <end position="193"/>
    </location>
</feature>
<dbReference type="AlphaFoldDB" id="A0A0R1RK19"/>
<feature type="region of interest" description="Disordered" evidence="1">
    <location>
        <begin position="175"/>
        <end position="230"/>
    </location>
</feature>
<evidence type="ECO:0000313" key="3">
    <source>
        <dbReference type="Proteomes" id="UP000051999"/>
    </source>
</evidence>
<protein>
    <submittedName>
        <fullName evidence="2">Uncharacterized protein</fullName>
    </submittedName>
</protein>
<sequence>MVGKKEQDGLISNSTIKKFVEDQGNVMTDDPSQAIYLLTDGSMISGSDPEEPMERSYDHRMIEGLPGIDLSRYDDEFWAKTLDKTGMVLLTPETKMALTTDGQHLNSTQQKVLDEAGYTVSAAWPAYGYSFDHEFAKETGQSKERVHDVNPAASVKESNQPGDFAGLATRLAQTDKQTTVERTVRQENEKVNENVESGPSGESKGKSIDTPAAEKSVQKTDKARGQSEKNDCSALDWMGARAGKALNDQTATVEALEETISHTGPLLNYGRENRSLLMKFDPEGKHFATRKVYEAGGLKLPSDHKLKSVAVFKPVDHSVNGKPVEFEATRMYSAEQFEGKLLYFAEGIAQGQHNVGDKAWPSKLGAVTNAFVTNHVPNPIRQEDPLRSAQSAMTRYMVRDYAGITENDSGFKFNAAQAKAIGDLSPKERKRVYIGSANFARKVVKTVDKDLEHAPSRAEYMKQNPQFARQEQTRLADRAKTQPKR</sequence>
<feature type="compositionally biased region" description="Basic and acidic residues" evidence="1">
    <location>
        <begin position="216"/>
        <end position="230"/>
    </location>
</feature>
<feature type="compositionally biased region" description="Basic and acidic residues" evidence="1">
    <location>
        <begin position="471"/>
        <end position="485"/>
    </location>
</feature>
<name>A0A0R1RK19_9LACO</name>
<dbReference type="EMBL" id="AZFF01000012">
    <property type="protein sequence ID" value="KRL54011.1"/>
    <property type="molecule type" value="Genomic_DNA"/>
</dbReference>
<organism evidence="2 3">
    <name type="scientific">Furfurilactobacillus rossiae DSM 15814</name>
    <dbReference type="NCBI Taxonomy" id="1114972"/>
    <lineage>
        <taxon>Bacteria</taxon>
        <taxon>Bacillati</taxon>
        <taxon>Bacillota</taxon>
        <taxon>Bacilli</taxon>
        <taxon>Lactobacillales</taxon>
        <taxon>Lactobacillaceae</taxon>
        <taxon>Furfurilactobacillus</taxon>
    </lineage>
</organism>
<dbReference type="PATRIC" id="fig|1114972.6.peg.715"/>
<dbReference type="RefSeq" id="WP_017262377.1">
    <property type="nucleotide sequence ID" value="NZ_AUAW01000013.1"/>
</dbReference>
<comment type="caution">
    <text evidence="2">The sequence shown here is derived from an EMBL/GenBank/DDBJ whole genome shotgun (WGS) entry which is preliminary data.</text>
</comment>
<gene>
    <name evidence="2" type="ORF">FD35_GL000714</name>
</gene>
<reference evidence="2 3" key="1">
    <citation type="journal article" date="2015" name="Genome Announc.">
        <title>Expanding the biotechnology potential of lactobacilli through comparative genomics of 213 strains and associated genera.</title>
        <authorList>
            <person name="Sun Z."/>
            <person name="Harris H.M."/>
            <person name="McCann A."/>
            <person name="Guo C."/>
            <person name="Argimon S."/>
            <person name="Zhang W."/>
            <person name="Yang X."/>
            <person name="Jeffery I.B."/>
            <person name="Cooney J.C."/>
            <person name="Kagawa T.F."/>
            <person name="Liu W."/>
            <person name="Song Y."/>
            <person name="Salvetti E."/>
            <person name="Wrobel A."/>
            <person name="Rasinkangas P."/>
            <person name="Parkhill J."/>
            <person name="Rea M.C."/>
            <person name="O'Sullivan O."/>
            <person name="Ritari J."/>
            <person name="Douillard F.P."/>
            <person name="Paul Ross R."/>
            <person name="Yang R."/>
            <person name="Briner A.E."/>
            <person name="Felis G.E."/>
            <person name="de Vos W.M."/>
            <person name="Barrangou R."/>
            <person name="Klaenhammer T.R."/>
            <person name="Caufield P.W."/>
            <person name="Cui Y."/>
            <person name="Zhang H."/>
            <person name="O'Toole P.W."/>
        </authorList>
    </citation>
    <scope>NUCLEOTIDE SEQUENCE [LARGE SCALE GENOMIC DNA]</scope>
    <source>
        <strain evidence="2 3">DSM 15814</strain>
    </source>
</reference>
<keyword evidence="3" id="KW-1185">Reference proteome</keyword>
<accession>A0A0R1RK19</accession>
<feature type="region of interest" description="Disordered" evidence="1">
    <location>
        <begin position="454"/>
        <end position="485"/>
    </location>
</feature>
<dbReference type="OrthoDB" id="9906927at2"/>
<evidence type="ECO:0000313" key="2">
    <source>
        <dbReference type="EMBL" id="KRL54011.1"/>
    </source>
</evidence>
<dbReference type="STRING" id="1114972.FD35_GL000714"/>
<evidence type="ECO:0000256" key="1">
    <source>
        <dbReference type="SAM" id="MobiDB-lite"/>
    </source>
</evidence>